<gene>
    <name evidence="1" type="ORF">GCM10009665_19670</name>
</gene>
<accession>A0ABN1W0V5</accession>
<evidence type="ECO:0000313" key="1">
    <source>
        <dbReference type="EMBL" id="GAA1229301.1"/>
    </source>
</evidence>
<dbReference type="EMBL" id="BAAALF010000024">
    <property type="protein sequence ID" value="GAA1229301.1"/>
    <property type="molecule type" value="Genomic_DNA"/>
</dbReference>
<sequence>MVVVRSGGGGWFHAPTPWIQDAGVLMASTVDPVKFRPPGETPTAGEAGSRRNVIVRGRVGIPPGGPGIPLR</sequence>
<organism evidence="1 2">
    <name type="scientific">Kitasatospora nipponensis</name>
    <dbReference type="NCBI Taxonomy" id="258049"/>
    <lineage>
        <taxon>Bacteria</taxon>
        <taxon>Bacillati</taxon>
        <taxon>Actinomycetota</taxon>
        <taxon>Actinomycetes</taxon>
        <taxon>Kitasatosporales</taxon>
        <taxon>Streptomycetaceae</taxon>
        <taxon>Kitasatospora</taxon>
    </lineage>
</organism>
<comment type="caution">
    <text evidence="1">The sequence shown here is derived from an EMBL/GenBank/DDBJ whole genome shotgun (WGS) entry which is preliminary data.</text>
</comment>
<dbReference type="Proteomes" id="UP001500037">
    <property type="component" value="Unassembled WGS sequence"/>
</dbReference>
<keyword evidence="2" id="KW-1185">Reference proteome</keyword>
<evidence type="ECO:0000313" key="2">
    <source>
        <dbReference type="Proteomes" id="UP001500037"/>
    </source>
</evidence>
<proteinExistence type="predicted"/>
<reference evidence="1 2" key="1">
    <citation type="journal article" date="2019" name="Int. J. Syst. Evol. Microbiol.">
        <title>The Global Catalogue of Microorganisms (GCM) 10K type strain sequencing project: providing services to taxonomists for standard genome sequencing and annotation.</title>
        <authorList>
            <consortium name="The Broad Institute Genomics Platform"/>
            <consortium name="The Broad Institute Genome Sequencing Center for Infectious Disease"/>
            <person name="Wu L."/>
            <person name="Ma J."/>
        </authorList>
    </citation>
    <scope>NUCLEOTIDE SEQUENCE [LARGE SCALE GENOMIC DNA]</scope>
    <source>
        <strain evidence="1 2">JCM 13004</strain>
    </source>
</reference>
<protein>
    <submittedName>
        <fullName evidence="1">Uncharacterized protein</fullName>
    </submittedName>
</protein>
<name>A0ABN1W0V5_9ACTN</name>